<dbReference type="GO" id="GO:0016787">
    <property type="term" value="F:hydrolase activity"/>
    <property type="evidence" value="ECO:0007669"/>
    <property type="project" value="UniProtKB-KW"/>
</dbReference>
<dbReference type="InterPro" id="IPR027417">
    <property type="entry name" value="P-loop_NTPase"/>
</dbReference>
<dbReference type="InterPro" id="IPR014001">
    <property type="entry name" value="Helicase_ATP-bd"/>
</dbReference>
<dbReference type="Pfam" id="PF00271">
    <property type="entry name" value="Helicase_C"/>
    <property type="match status" value="1"/>
</dbReference>
<keyword evidence="2" id="KW-0378">Hydrolase</keyword>
<dbReference type="EMBL" id="CAXLJL010000467">
    <property type="protein sequence ID" value="CAL5137988.1"/>
    <property type="molecule type" value="Genomic_DNA"/>
</dbReference>
<dbReference type="PROSITE" id="PS00690">
    <property type="entry name" value="DEAH_ATP_HELICASE"/>
    <property type="match status" value="1"/>
</dbReference>
<dbReference type="Proteomes" id="UP001497525">
    <property type="component" value="Unassembled WGS sequence"/>
</dbReference>
<evidence type="ECO:0000256" key="2">
    <source>
        <dbReference type="ARBA" id="ARBA00022801"/>
    </source>
</evidence>
<accession>A0AAV2TNN7</accession>
<dbReference type="SMART" id="SM00847">
    <property type="entry name" value="HA2"/>
    <property type="match status" value="1"/>
</dbReference>
<dbReference type="GO" id="GO:0005524">
    <property type="term" value="F:ATP binding"/>
    <property type="evidence" value="ECO:0007669"/>
    <property type="project" value="UniProtKB-KW"/>
</dbReference>
<dbReference type="CDD" id="cd17917">
    <property type="entry name" value="DEXHc_RHA-like"/>
    <property type="match status" value="1"/>
</dbReference>
<evidence type="ECO:0008006" key="12">
    <source>
        <dbReference type="Google" id="ProtNLM"/>
    </source>
</evidence>
<evidence type="ECO:0000256" key="5">
    <source>
        <dbReference type="ARBA" id="ARBA00022884"/>
    </source>
</evidence>
<dbReference type="FunFam" id="3.40.50.300:FF:000526">
    <property type="entry name" value="DExH-box ATP-dependent RNA helicase DExH3"/>
    <property type="match status" value="1"/>
</dbReference>
<reference evidence="10" key="1">
    <citation type="submission" date="2024-06" db="EMBL/GenBank/DDBJ databases">
        <authorList>
            <person name="Liu X."/>
            <person name="Lenzi L."/>
            <person name="Haldenby T S."/>
            <person name="Uol C."/>
        </authorList>
    </citation>
    <scope>NUCLEOTIDE SEQUENCE</scope>
</reference>
<evidence type="ECO:0000259" key="9">
    <source>
        <dbReference type="PROSITE" id="PS51194"/>
    </source>
</evidence>
<dbReference type="SMART" id="SM00490">
    <property type="entry name" value="HELICc"/>
    <property type="match status" value="1"/>
</dbReference>
<dbReference type="SUPFAM" id="SSF52540">
    <property type="entry name" value="P-loop containing nucleoside triphosphate hydrolases"/>
    <property type="match status" value="1"/>
</dbReference>
<dbReference type="Pfam" id="PF21010">
    <property type="entry name" value="HA2_C"/>
    <property type="match status" value="1"/>
</dbReference>
<feature type="region of interest" description="Disordered" evidence="7">
    <location>
        <begin position="1051"/>
        <end position="1092"/>
    </location>
</feature>
<evidence type="ECO:0000256" key="6">
    <source>
        <dbReference type="ARBA" id="ARBA00060772"/>
    </source>
</evidence>
<dbReference type="PANTHER" id="PTHR18934">
    <property type="entry name" value="ATP-DEPENDENT RNA HELICASE"/>
    <property type="match status" value="1"/>
</dbReference>
<evidence type="ECO:0000313" key="11">
    <source>
        <dbReference type="Proteomes" id="UP001497525"/>
    </source>
</evidence>
<dbReference type="Gene3D" id="1.20.120.1080">
    <property type="match status" value="1"/>
</dbReference>
<dbReference type="PROSITE" id="PS51194">
    <property type="entry name" value="HELICASE_CTER"/>
    <property type="match status" value="1"/>
</dbReference>
<dbReference type="GO" id="GO:0005737">
    <property type="term" value="C:cytoplasm"/>
    <property type="evidence" value="ECO:0007669"/>
    <property type="project" value="TreeGrafter"/>
</dbReference>
<evidence type="ECO:0000259" key="8">
    <source>
        <dbReference type="PROSITE" id="PS51192"/>
    </source>
</evidence>
<feature type="domain" description="Helicase ATP-binding" evidence="8">
    <location>
        <begin position="168"/>
        <end position="337"/>
    </location>
</feature>
<dbReference type="AlphaFoldDB" id="A0AAV2TNN7"/>
<dbReference type="CDD" id="cd18791">
    <property type="entry name" value="SF2_C_RHA"/>
    <property type="match status" value="1"/>
</dbReference>
<comment type="caution">
    <text evidence="10">The sequence shown here is derived from an EMBL/GenBank/DDBJ whole genome shotgun (WGS) entry which is preliminary data.</text>
</comment>
<feature type="compositionally biased region" description="Acidic residues" evidence="7">
    <location>
        <begin position="1075"/>
        <end position="1092"/>
    </location>
</feature>
<evidence type="ECO:0000313" key="10">
    <source>
        <dbReference type="EMBL" id="CAL5137988.1"/>
    </source>
</evidence>
<dbReference type="GO" id="GO:0003724">
    <property type="term" value="F:RNA helicase activity"/>
    <property type="evidence" value="ECO:0007669"/>
    <property type="project" value="TreeGrafter"/>
</dbReference>
<dbReference type="GO" id="GO:0002151">
    <property type="term" value="F:G-quadruplex RNA binding"/>
    <property type="evidence" value="ECO:0007669"/>
    <property type="project" value="TreeGrafter"/>
</dbReference>
<feature type="domain" description="Helicase C-terminal" evidence="9">
    <location>
        <begin position="435"/>
        <end position="609"/>
    </location>
</feature>
<dbReference type="PANTHER" id="PTHR18934:SF237">
    <property type="entry name" value="ATP-DEPENDENT DNA_RNA HELICASE DHX36"/>
    <property type="match status" value="1"/>
</dbReference>
<dbReference type="InterPro" id="IPR002464">
    <property type="entry name" value="DNA/RNA_helicase_DEAH_CS"/>
</dbReference>
<dbReference type="InterPro" id="IPR011545">
    <property type="entry name" value="DEAD/DEAH_box_helicase_dom"/>
</dbReference>
<name>A0AAV2TNN7_CALDB</name>
<comment type="similarity">
    <text evidence="6">Belongs to the DExH box helicase family.</text>
</comment>
<sequence>MEKKKGRKSVPKCPPGLKGREIKLWYAAHAVPQKKKSFIVQPVQMDLTGMNLVNAVRTVNRVKLTLFPGFVSVPSTQPRSQCQQTQKSSSYVSVDGNNGASSQLPWARSPIPGFADPMLSGGEKLVRCPELDRMLHHQFEAQRSSDGYLSMLQNRIKLPTYFKKNEILSAIQSNQVVLLSGESGCGKTTQVPQYILEHEVSRMNGSVTRIVVTQPRRISAISVAERVAAERGETVGQTVGFQVRLEHCYPQRHCGSILYCTTGMILQWLQSDLALKNVSHIIVDEVHEREYLCDFLLALLKRIMLFRKDLRVILMSATLNVEKLSAYFGNCCKLEVVGRMFPVQEYFLEDCLRLSKFCPPKAAVGKLRKTQFRYMFGRYMQAGLPAFKANRECRKPNRDLVKWLDSQIGLSDNAREILRWVDEDAYPRLDLVIHMIDYVLSTTQFGAVLVFVPEIGAIKDVIRGLRECNPAKYGEGSSQVRIFPLHSQVSIGRQRALFEVPPNGVRKVIVSTNIAETSVTIEDVVYVIDCGRIKIRDYDANLNSYTLAPVLVSQANAAQRCGRAGRTQPGVCYHLFSSYVYNKAMPKFLTPELMRMRLEDVVLNIKLLDLGTVSTVLGSCMDPPSNDAIKRTLFFLTDIMAIACLHKKIPNFYHESDGQETTMILAKSARKALRNGLKQAPNACNTGNPTELNAVINIGQTPSCGILGDNDKLTPLGLHLARLPLDPQCAKLLILGALFGCLEPALSVAACLTYRDPFEIPLEKESEAQQARVELSQNSLSDHWVYVQVIQNYRELSSPVERRKFCEEYFVCENTVKDVLRLVNEYATLLYEKKFIHSPDPLDERANRNKDNLAVFRAILCGALRPNLVTVNQRIKGHQACPPRPVLRPGEGMVAISQRSVNASVWPASTFWTVYFWKQKTDKTNEFGPLSEDEILFRISFPRRKFSSVRNMPTVMDTTIIPLRPIILFSRSIEASKFHNYIYSIDGWVHILASSAFPFIKDLRNCLSRFLDSKYMHPSPTDWDPESTEGKLMQTLVDVFTSEPLPAVKTLGKKRHMDHSAFSGPSAKNPKFGDESSDAEDEEISDGSDIED</sequence>
<evidence type="ECO:0000256" key="3">
    <source>
        <dbReference type="ARBA" id="ARBA00022806"/>
    </source>
</evidence>
<dbReference type="GO" id="GO:0003678">
    <property type="term" value="F:DNA helicase activity"/>
    <property type="evidence" value="ECO:0007669"/>
    <property type="project" value="TreeGrafter"/>
</dbReference>
<protein>
    <recommendedName>
        <fullName evidence="12">ATP-dependent RNA helicase DHX36</fullName>
    </recommendedName>
</protein>
<proteinExistence type="inferred from homology"/>
<keyword evidence="4" id="KW-0067">ATP-binding</keyword>
<dbReference type="Pfam" id="PF00270">
    <property type="entry name" value="DEAD"/>
    <property type="match status" value="1"/>
</dbReference>
<keyword evidence="5" id="KW-0694">RNA-binding</keyword>
<evidence type="ECO:0000256" key="4">
    <source>
        <dbReference type="ARBA" id="ARBA00022840"/>
    </source>
</evidence>
<dbReference type="InterPro" id="IPR001650">
    <property type="entry name" value="Helicase_C-like"/>
</dbReference>
<dbReference type="GO" id="GO:0005634">
    <property type="term" value="C:nucleus"/>
    <property type="evidence" value="ECO:0007669"/>
    <property type="project" value="TreeGrafter"/>
</dbReference>
<keyword evidence="1" id="KW-0547">Nucleotide-binding</keyword>
<keyword evidence="3" id="KW-0347">Helicase</keyword>
<evidence type="ECO:0000256" key="1">
    <source>
        <dbReference type="ARBA" id="ARBA00022741"/>
    </source>
</evidence>
<dbReference type="PROSITE" id="PS51192">
    <property type="entry name" value="HELICASE_ATP_BIND_1"/>
    <property type="match status" value="1"/>
</dbReference>
<dbReference type="Gene3D" id="3.40.50.300">
    <property type="entry name" value="P-loop containing nucleotide triphosphate hydrolases"/>
    <property type="match status" value="2"/>
</dbReference>
<organism evidence="10 11">
    <name type="scientific">Calicophoron daubneyi</name>
    <name type="common">Rumen fluke</name>
    <name type="synonym">Paramphistomum daubneyi</name>
    <dbReference type="NCBI Taxonomy" id="300641"/>
    <lineage>
        <taxon>Eukaryota</taxon>
        <taxon>Metazoa</taxon>
        <taxon>Spiralia</taxon>
        <taxon>Lophotrochozoa</taxon>
        <taxon>Platyhelminthes</taxon>
        <taxon>Trematoda</taxon>
        <taxon>Digenea</taxon>
        <taxon>Plagiorchiida</taxon>
        <taxon>Pronocephalata</taxon>
        <taxon>Paramphistomoidea</taxon>
        <taxon>Paramphistomidae</taxon>
        <taxon>Calicophoron</taxon>
    </lineage>
</organism>
<dbReference type="SMART" id="SM00487">
    <property type="entry name" value="DEXDc"/>
    <property type="match status" value="1"/>
</dbReference>
<evidence type="ECO:0000256" key="7">
    <source>
        <dbReference type="SAM" id="MobiDB-lite"/>
    </source>
</evidence>
<gene>
    <name evidence="10" type="ORF">CDAUBV1_LOCUS12507</name>
</gene>
<dbReference type="InterPro" id="IPR007502">
    <property type="entry name" value="Helicase-assoc_dom"/>
</dbReference>